<keyword evidence="3" id="KW-1003">Cell membrane</keyword>
<dbReference type="AlphaFoldDB" id="A0A6H2EM00"/>
<feature type="transmembrane region" description="Helical" evidence="7">
    <location>
        <begin position="42"/>
        <end position="61"/>
    </location>
</feature>
<dbReference type="Proteomes" id="UP000502298">
    <property type="component" value="Chromosome"/>
</dbReference>
<dbReference type="InterPro" id="IPR003416">
    <property type="entry name" value="MgtC/SapB/SrpB/YhiD_fam"/>
</dbReference>
<feature type="domain" description="MgtC/SapB/SrpB/YhiD N-terminal" evidence="8">
    <location>
        <begin position="17"/>
        <end position="141"/>
    </location>
</feature>
<dbReference type="Pfam" id="PF02308">
    <property type="entry name" value="MgtC"/>
    <property type="match status" value="1"/>
</dbReference>
<proteinExistence type="inferred from homology"/>
<evidence type="ECO:0000256" key="3">
    <source>
        <dbReference type="ARBA" id="ARBA00022475"/>
    </source>
</evidence>
<dbReference type="EMBL" id="CP050804">
    <property type="protein sequence ID" value="QJC22104.1"/>
    <property type="molecule type" value="Genomic_DNA"/>
</dbReference>
<evidence type="ECO:0000259" key="8">
    <source>
        <dbReference type="Pfam" id="PF02308"/>
    </source>
</evidence>
<evidence type="ECO:0000256" key="2">
    <source>
        <dbReference type="ARBA" id="ARBA00009298"/>
    </source>
</evidence>
<keyword evidence="5 7" id="KW-1133">Transmembrane helix</keyword>
<dbReference type="PANTHER" id="PTHR33778:SF1">
    <property type="entry name" value="MAGNESIUM TRANSPORTER YHID-RELATED"/>
    <property type="match status" value="1"/>
</dbReference>
<dbReference type="RefSeq" id="WP_168918035.1">
    <property type="nucleotide sequence ID" value="NZ_CP050804.1"/>
</dbReference>
<feature type="transmembrane region" description="Helical" evidence="7">
    <location>
        <begin position="73"/>
        <end position="91"/>
    </location>
</feature>
<protein>
    <submittedName>
        <fullName evidence="9">MgtC/SapB family protein</fullName>
    </submittedName>
</protein>
<evidence type="ECO:0000313" key="9">
    <source>
        <dbReference type="EMBL" id="QJC22104.1"/>
    </source>
</evidence>
<feature type="transmembrane region" description="Helical" evidence="7">
    <location>
        <begin position="12"/>
        <end position="30"/>
    </location>
</feature>
<evidence type="ECO:0000313" key="10">
    <source>
        <dbReference type="Proteomes" id="UP000502298"/>
    </source>
</evidence>
<evidence type="ECO:0000256" key="6">
    <source>
        <dbReference type="ARBA" id="ARBA00023136"/>
    </source>
</evidence>
<keyword evidence="6 7" id="KW-0472">Membrane</keyword>
<sequence>MLNVLSLEQFLNGSFALLVTTILCFLLGVERYYHNKDAGVKTHVLVGMGACLFTLVSIYGFVSTGAPLDPSRLAAQIVSGVGFLGAGVIFVNNDTVKGLTTAATIWISAAMGVACGAGMSLLALATLLIHYILIFAIGPLANKIPNTHHLERTVVEYEAGRGVMRRILVVATSLGYKAMVNSTAVIETENGTGMRAVMRFDGPYPRTTLYERLAGLEGVNAIDDITQANLD</sequence>
<keyword evidence="10" id="KW-1185">Reference proteome</keyword>
<dbReference type="InterPro" id="IPR049177">
    <property type="entry name" value="MgtC_SapB_SrpB_YhiD_N"/>
</dbReference>
<feature type="transmembrane region" description="Helical" evidence="7">
    <location>
        <begin position="103"/>
        <end position="133"/>
    </location>
</feature>
<comment type="similarity">
    <text evidence="2">Belongs to the MgtC/SapB family.</text>
</comment>
<evidence type="ECO:0000256" key="4">
    <source>
        <dbReference type="ARBA" id="ARBA00022692"/>
    </source>
</evidence>
<evidence type="ECO:0000256" key="1">
    <source>
        <dbReference type="ARBA" id="ARBA00004651"/>
    </source>
</evidence>
<evidence type="ECO:0000256" key="7">
    <source>
        <dbReference type="SAM" id="Phobius"/>
    </source>
</evidence>
<organism evidence="9 10">
    <name type="scientific">Arcanobacterium buesumense</name>
    <dbReference type="NCBI Taxonomy" id="2722751"/>
    <lineage>
        <taxon>Bacteria</taxon>
        <taxon>Bacillati</taxon>
        <taxon>Actinomycetota</taxon>
        <taxon>Actinomycetes</taxon>
        <taxon>Actinomycetales</taxon>
        <taxon>Actinomycetaceae</taxon>
        <taxon>Arcanobacterium</taxon>
    </lineage>
</organism>
<reference evidence="9 10" key="1">
    <citation type="submission" date="2020-03" db="EMBL/GenBank/DDBJ databases">
        <title>Complete genome of Arcanobacterium buesumensis sp. nov. strain 2701.</title>
        <authorList>
            <person name="Borowiak M."/>
            <person name="Alssahen M."/>
            <person name="Laemmler C."/>
            <person name="Malorny B."/>
            <person name="Hassan A."/>
            <person name="Prenger-Berninghoff E."/>
            <person name="Ploetz M."/>
            <person name="Abdulmawjood A."/>
        </authorList>
    </citation>
    <scope>NUCLEOTIDE SEQUENCE [LARGE SCALE GENOMIC DNA]</scope>
    <source>
        <strain evidence="9 10">2701</strain>
    </source>
</reference>
<dbReference type="KEGG" id="arca:HC352_06010"/>
<dbReference type="PANTHER" id="PTHR33778">
    <property type="entry name" value="PROTEIN MGTC"/>
    <property type="match status" value="1"/>
</dbReference>
<dbReference type="GO" id="GO:0005886">
    <property type="term" value="C:plasma membrane"/>
    <property type="evidence" value="ECO:0007669"/>
    <property type="project" value="UniProtKB-SubCell"/>
</dbReference>
<dbReference type="PRINTS" id="PR01837">
    <property type="entry name" value="MGTCSAPBPROT"/>
</dbReference>
<accession>A0A6H2EM00</accession>
<comment type="subcellular location">
    <subcellularLocation>
        <location evidence="1">Cell membrane</location>
        <topology evidence="1">Multi-pass membrane protein</topology>
    </subcellularLocation>
</comment>
<gene>
    <name evidence="9" type="ORF">HC352_06010</name>
</gene>
<evidence type="ECO:0000256" key="5">
    <source>
        <dbReference type="ARBA" id="ARBA00022989"/>
    </source>
</evidence>
<keyword evidence="4 7" id="KW-0812">Transmembrane</keyword>
<name>A0A6H2EM00_9ACTO</name>